<comment type="caution">
    <text evidence="2">The sequence shown here is derived from an EMBL/GenBank/DDBJ whole genome shotgun (WGS) entry which is preliminary data.</text>
</comment>
<gene>
    <name evidence="2" type="ORF">GCM10022279_11400</name>
</gene>
<accession>A0ABP7QYJ7</accession>
<feature type="transmembrane region" description="Helical" evidence="1">
    <location>
        <begin position="30"/>
        <end position="46"/>
    </location>
</feature>
<evidence type="ECO:0000256" key="1">
    <source>
        <dbReference type="SAM" id="Phobius"/>
    </source>
</evidence>
<sequence length="151" mass="16839">MKNKTLATWLTFVAGPLGLHRFYLHGLADWLGWLLPIPTALGFYGIERARLYGLDDQLSWLLIPCLGFTFAACALRAILYGLTPCERWNARYNPQAAADAPAGRTHWLAVIAMAMAMTIGTGALMASIAFSSQRFFEYQIEEARKISQPQQ</sequence>
<organism evidence="2 3">
    <name type="scientific">Comamonas faecalis</name>
    <dbReference type="NCBI Taxonomy" id="1387849"/>
    <lineage>
        <taxon>Bacteria</taxon>
        <taxon>Pseudomonadati</taxon>
        <taxon>Pseudomonadota</taxon>
        <taxon>Betaproteobacteria</taxon>
        <taxon>Burkholderiales</taxon>
        <taxon>Comamonadaceae</taxon>
        <taxon>Comamonas</taxon>
    </lineage>
</organism>
<keyword evidence="1" id="KW-0472">Membrane</keyword>
<feature type="transmembrane region" description="Helical" evidence="1">
    <location>
        <begin position="7"/>
        <end position="24"/>
    </location>
</feature>
<feature type="transmembrane region" description="Helical" evidence="1">
    <location>
        <begin position="58"/>
        <end position="79"/>
    </location>
</feature>
<evidence type="ECO:0008006" key="4">
    <source>
        <dbReference type="Google" id="ProtNLM"/>
    </source>
</evidence>
<evidence type="ECO:0000313" key="3">
    <source>
        <dbReference type="Proteomes" id="UP001501627"/>
    </source>
</evidence>
<keyword evidence="1" id="KW-0812">Transmembrane</keyword>
<keyword evidence="3" id="KW-1185">Reference proteome</keyword>
<feature type="transmembrane region" description="Helical" evidence="1">
    <location>
        <begin position="107"/>
        <end position="130"/>
    </location>
</feature>
<protein>
    <recommendedName>
        <fullName evidence="4">TM2 domain-containing protein</fullName>
    </recommendedName>
</protein>
<dbReference type="Proteomes" id="UP001501627">
    <property type="component" value="Unassembled WGS sequence"/>
</dbReference>
<name>A0ABP7QYJ7_9BURK</name>
<proteinExistence type="predicted"/>
<dbReference type="RefSeq" id="WP_103045228.1">
    <property type="nucleotide sequence ID" value="NZ_BAABBP010000007.1"/>
</dbReference>
<reference evidence="3" key="1">
    <citation type="journal article" date="2019" name="Int. J. Syst. Evol. Microbiol.">
        <title>The Global Catalogue of Microorganisms (GCM) 10K type strain sequencing project: providing services to taxonomists for standard genome sequencing and annotation.</title>
        <authorList>
            <consortium name="The Broad Institute Genomics Platform"/>
            <consortium name="The Broad Institute Genome Sequencing Center for Infectious Disease"/>
            <person name="Wu L."/>
            <person name="Ma J."/>
        </authorList>
    </citation>
    <scope>NUCLEOTIDE SEQUENCE [LARGE SCALE GENOMIC DNA]</scope>
    <source>
        <strain evidence="3">JCM 17561</strain>
    </source>
</reference>
<keyword evidence="1" id="KW-1133">Transmembrane helix</keyword>
<evidence type="ECO:0000313" key="2">
    <source>
        <dbReference type="EMBL" id="GAA3990008.1"/>
    </source>
</evidence>
<dbReference type="EMBL" id="BAABBP010000007">
    <property type="protein sequence ID" value="GAA3990008.1"/>
    <property type="molecule type" value="Genomic_DNA"/>
</dbReference>